<gene>
    <name evidence="1" type="ORF">S01H4_54048</name>
</gene>
<organism evidence="1">
    <name type="scientific">marine sediment metagenome</name>
    <dbReference type="NCBI Taxonomy" id="412755"/>
    <lineage>
        <taxon>unclassified sequences</taxon>
        <taxon>metagenomes</taxon>
        <taxon>ecological metagenomes</taxon>
    </lineage>
</organism>
<sequence>MEIKELIRDIRGIYTCSLKEADKRGYDIKKYAQEFDEIESTILELEKYKAMWEEIESVDSACEWDCLDLKKIKEKYFSKPVKKTITIEFESRSEDLIDRTIRALKDDKSSGIESWYGGQVKVNVKEVKV</sequence>
<dbReference type="EMBL" id="BART01031065">
    <property type="protein sequence ID" value="GAH10308.1"/>
    <property type="molecule type" value="Genomic_DNA"/>
</dbReference>
<evidence type="ECO:0000313" key="1">
    <source>
        <dbReference type="EMBL" id="GAH10308.1"/>
    </source>
</evidence>
<dbReference type="AlphaFoldDB" id="X1ENS1"/>
<protein>
    <submittedName>
        <fullName evidence="1">Uncharacterized protein</fullName>
    </submittedName>
</protein>
<accession>X1ENS1</accession>
<reference evidence="1" key="1">
    <citation type="journal article" date="2014" name="Front. Microbiol.">
        <title>High frequency of phylogenetically diverse reductive dehalogenase-homologous genes in deep subseafloor sedimentary metagenomes.</title>
        <authorList>
            <person name="Kawai M."/>
            <person name="Futagami T."/>
            <person name="Toyoda A."/>
            <person name="Takaki Y."/>
            <person name="Nishi S."/>
            <person name="Hori S."/>
            <person name="Arai W."/>
            <person name="Tsubouchi T."/>
            <person name="Morono Y."/>
            <person name="Uchiyama I."/>
            <person name="Ito T."/>
            <person name="Fujiyama A."/>
            <person name="Inagaki F."/>
            <person name="Takami H."/>
        </authorList>
    </citation>
    <scope>NUCLEOTIDE SEQUENCE</scope>
    <source>
        <strain evidence="1">Expedition CK06-06</strain>
    </source>
</reference>
<comment type="caution">
    <text evidence="1">The sequence shown here is derived from an EMBL/GenBank/DDBJ whole genome shotgun (WGS) entry which is preliminary data.</text>
</comment>
<name>X1ENS1_9ZZZZ</name>
<proteinExistence type="predicted"/>